<protein>
    <submittedName>
        <fullName evidence="1">Uncharacterized protein</fullName>
    </submittedName>
</protein>
<sequence>MPSHILPSYNSVARHRCTRGRNVLAARMVDYPWK</sequence>
<reference evidence="1" key="2">
    <citation type="journal article" date="2015" name="Fish Shellfish Immunol.">
        <title>Early steps in the European eel (Anguilla anguilla)-Vibrio vulnificus interaction in the gills: Role of the RtxA13 toxin.</title>
        <authorList>
            <person name="Callol A."/>
            <person name="Pajuelo D."/>
            <person name="Ebbesson L."/>
            <person name="Teles M."/>
            <person name="MacKenzie S."/>
            <person name="Amaro C."/>
        </authorList>
    </citation>
    <scope>NUCLEOTIDE SEQUENCE</scope>
</reference>
<accession>A0A0E9UY26</accession>
<reference evidence="1" key="1">
    <citation type="submission" date="2014-11" db="EMBL/GenBank/DDBJ databases">
        <authorList>
            <person name="Amaro Gonzalez C."/>
        </authorList>
    </citation>
    <scope>NUCLEOTIDE SEQUENCE</scope>
</reference>
<dbReference type="EMBL" id="GBXM01037833">
    <property type="protein sequence ID" value="JAH70744.1"/>
    <property type="molecule type" value="Transcribed_RNA"/>
</dbReference>
<evidence type="ECO:0000313" key="1">
    <source>
        <dbReference type="EMBL" id="JAH70744.1"/>
    </source>
</evidence>
<dbReference type="EMBL" id="GBXM01042887">
    <property type="protein sequence ID" value="JAH65690.1"/>
    <property type="molecule type" value="Transcribed_RNA"/>
</dbReference>
<organism evidence="1">
    <name type="scientific">Anguilla anguilla</name>
    <name type="common">European freshwater eel</name>
    <name type="synonym">Muraena anguilla</name>
    <dbReference type="NCBI Taxonomy" id="7936"/>
    <lineage>
        <taxon>Eukaryota</taxon>
        <taxon>Metazoa</taxon>
        <taxon>Chordata</taxon>
        <taxon>Craniata</taxon>
        <taxon>Vertebrata</taxon>
        <taxon>Euteleostomi</taxon>
        <taxon>Actinopterygii</taxon>
        <taxon>Neopterygii</taxon>
        <taxon>Teleostei</taxon>
        <taxon>Anguilliformes</taxon>
        <taxon>Anguillidae</taxon>
        <taxon>Anguilla</taxon>
    </lineage>
</organism>
<name>A0A0E9UY26_ANGAN</name>
<proteinExistence type="predicted"/>
<dbReference type="AlphaFoldDB" id="A0A0E9UY26"/>